<dbReference type="Pfam" id="PF01138">
    <property type="entry name" value="RNase_PH"/>
    <property type="match status" value="2"/>
</dbReference>
<dbReference type="Proteomes" id="UP000886885">
    <property type="component" value="Chromosome 19A"/>
</dbReference>
<evidence type="ECO:0000256" key="15">
    <source>
        <dbReference type="ARBA" id="ARBA00022946"/>
    </source>
</evidence>
<feature type="region of interest" description="Disordered" evidence="18">
    <location>
        <begin position="1"/>
        <end position="25"/>
    </location>
</feature>
<keyword evidence="7" id="KW-0507">mRNA processing</keyword>
<dbReference type="SMART" id="SM00316">
    <property type="entry name" value="S1"/>
    <property type="match status" value="1"/>
</dbReference>
<name>A0A8X8BWT8_POPTO</name>
<evidence type="ECO:0000256" key="18">
    <source>
        <dbReference type="SAM" id="MobiDB-lite"/>
    </source>
</evidence>
<feature type="compositionally biased region" description="Basic and acidic residues" evidence="18">
    <location>
        <begin position="1015"/>
        <end position="1029"/>
    </location>
</feature>
<dbReference type="GO" id="GO:0009570">
    <property type="term" value="C:chloroplast stroma"/>
    <property type="evidence" value="ECO:0007669"/>
    <property type="project" value="TreeGrafter"/>
</dbReference>
<sequence length="1029" mass="113091">MQEKMLANPSTSTLHHRPNHTHNPPCSLSNHRCKLSLSPNCPRFSNSAKSNFSSLSLLLSRRKRERLFTVFNAFEETSVAHDAPQSLPQPFSVKIPVGDRHILVETGHIGRQASGSVTVTDGETIIYTSVCLDDVPSEPSDFYPLSVNYQERFSAAGRTSGGFFKREGKLKDHEVLICRLIDRPLRPTMFKGFYHETQILSWVLSYDGLHSPDSLAVTAAGIALALSEVPNTEVIAGVRVGLVDNKFIVNPTTKEMEESELDLLLAGTDSAIFMIEGYCNFLTEEKLLDAVQIGQDAVRAICNEVGVLVKKCGKAKMLDAIKLPPAELYKHVELDSRFKELSATKMKLRLRVLHFAFVPIEEALSCNVPLSFLFSESYAHDAIDVQCYGGMLHEIAGDELVKILQITSKVPRRKALASLEEKVLSILTEKGYVSKDERFGTPETVADLLEVEDEDEEIVVDGEVDEGDVHIKPIGHKFSPLLFSEVDVKLVFKEVTSKFLRKRIVEGGKRSDGRTLDRIRPIDSRCGILPRAHGSALFTRGETQSLAVVTLGDKQMAQRVDNLVDEEEFKRFYLQYLFPPSCVGEVGRIGAPSRREIGHGMLVERALKPILPSEDDFPYTVRVESTITESNGSSSMASVCGGCLALQDAGVPVKCMIAGIAMGMVLDTEEFGGDGTPLILSDITGSEDASGDMDFKVAGNEDGITAFQMDIKVGGITLPVMRKALLQARDGRKHILEVCGTVGTYPLHHTLFCYISLRESEMLKCSPFPSKRLSKYAPLIHIMKVNPKKVNIIIGSGGKKVKSIIEETGVEAIDTRDDGIVKITAKDLSSIEKSKSIINRLTMVPNVDISRMHQRFASQRLMNCEIKSVAPYGVFVEIAPGREGLCHISELTSNWLPKAEDVFKVGDRVDVKLIEVNEKGQLRLSRKALLPEATPEKSSAEHHATDKASPRRIVQAPKDGLAEEYKDKDSAVNSPRSDSIKDAPVSKKKVYKGLTSSATEEPKKNSAASVSSIASKDEGTLVNGDDKIG</sequence>
<dbReference type="InterPro" id="IPR004087">
    <property type="entry name" value="KH_dom"/>
</dbReference>
<evidence type="ECO:0000256" key="7">
    <source>
        <dbReference type="ARBA" id="ARBA00022664"/>
    </source>
</evidence>
<dbReference type="GO" id="GO:0000175">
    <property type="term" value="F:3'-5'-RNA exonuclease activity"/>
    <property type="evidence" value="ECO:0007669"/>
    <property type="project" value="TreeGrafter"/>
</dbReference>
<dbReference type="AlphaFoldDB" id="A0A8X8BWT8"/>
<evidence type="ECO:0000256" key="12">
    <source>
        <dbReference type="ARBA" id="ARBA00022801"/>
    </source>
</evidence>
<dbReference type="GO" id="GO:0006397">
    <property type="term" value="P:mRNA processing"/>
    <property type="evidence" value="ECO:0007669"/>
    <property type="project" value="UniProtKB-KW"/>
</dbReference>
<evidence type="ECO:0000256" key="5">
    <source>
        <dbReference type="ARBA" id="ARBA00022552"/>
    </source>
</evidence>
<keyword evidence="5" id="KW-0698">rRNA processing</keyword>
<keyword evidence="10" id="KW-0548">Nucleotidyltransferase</keyword>
<dbReference type="OrthoDB" id="437922at2759"/>
<evidence type="ECO:0000256" key="2">
    <source>
        <dbReference type="ARBA" id="ARBA00007404"/>
    </source>
</evidence>
<dbReference type="GO" id="GO:0004654">
    <property type="term" value="F:polyribonucleotide nucleotidyltransferase activity"/>
    <property type="evidence" value="ECO:0007669"/>
    <property type="project" value="UniProtKB-EC"/>
</dbReference>
<dbReference type="Pfam" id="PF00013">
    <property type="entry name" value="KH_1"/>
    <property type="match status" value="1"/>
</dbReference>
<dbReference type="EMBL" id="JAAWWB010000037">
    <property type="protein sequence ID" value="KAG6738486.1"/>
    <property type="molecule type" value="Genomic_DNA"/>
</dbReference>
<dbReference type="SMART" id="SM00322">
    <property type="entry name" value="KH"/>
    <property type="match status" value="1"/>
</dbReference>
<dbReference type="CDD" id="cd02393">
    <property type="entry name" value="KH-I_PNPase"/>
    <property type="match status" value="1"/>
</dbReference>
<evidence type="ECO:0000313" key="20">
    <source>
        <dbReference type="EMBL" id="KAG6738486.1"/>
    </source>
</evidence>
<feature type="region of interest" description="Disordered" evidence="18">
    <location>
        <begin position="927"/>
        <end position="1029"/>
    </location>
</feature>
<evidence type="ECO:0000313" key="21">
    <source>
        <dbReference type="Proteomes" id="UP000886885"/>
    </source>
</evidence>
<keyword evidence="8" id="KW-0808">Transferase</keyword>
<evidence type="ECO:0000256" key="3">
    <source>
        <dbReference type="ARBA" id="ARBA00012416"/>
    </source>
</evidence>
<dbReference type="CDD" id="cd11364">
    <property type="entry name" value="RNase_PH_PNPase_2"/>
    <property type="match status" value="1"/>
</dbReference>
<keyword evidence="12" id="KW-0378">Hydrolase</keyword>
<evidence type="ECO:0000256" key="4">
    <source>
        <dbReference type="ARBA" id="ARBA00022528"/>
    </source>
</evidence>
<reference evidence="20" key="1">
    <citation type="journal article" date="2020" name="bioRxiv">
        <title>Hybrid origin of Populus tomentosa Carr. identified through genome sequencing and phylogenomic analysis.</title>
        <authorList>
            <person name="An X."/>
            <person name="Gao K."/>
            <person name="Chen Z."/>
            <person name="Li J."/>
            <person name="Yang X."/>
            <person name="Yang X."/>
            <person name="Zhou J."/>
            <person name="Guo T."/>
            <person name="Zhao T."/>
            <person name="Huang S."/>
            <person name="Miao D."/>
            <person name="Khan W.U."/>
            <person name="Rao P."/>
            <person name="Ye M."/>
            <person name="Lei B."/>
            <person name="Liao W."/>
            <person name="Wang J."/>
            <person name="Ji L."/>
            <person name="Li Y."/>
            <person name="Guo B."/>
            <person name="Mustafa N.S."/>
            <person name="Li S."/>
            <person name="Yun Q."/>
            <person name="Keller S.R."/>
            <person name="Mao J."/>
            <person name="Zhang R."/>
            <person name="Strauss S.H."/>
        </authorList>
    </citation>
    <scope>NUCLEOTIDE SEQUENCE</scope>
    <source>
        <strain evidence="20">GM15</strain>
        <tissue evidence="20">Leaf</tissue>
    </source>
</reference>
<comment type="similarity">
    <text evidence="2">Belongs to the polyribonucleotide nucleotidyltransferase family.</text>
</comment>
<dbReference type="FunFam" id="3.30.230.70:FF:000013">
    <property type="entry name" value="Polyribonucleotide nucleotidyltransferase"/>
    <property type="match status" value="1"/>
</dbReference>
<dbReference type="PROSITE" id="PS50084">
    <property type="entry name" value="KH_TYPE_1"/>
    <property type="match status" value="1"/>
</dbReference>
<dbReference type="FunFam" id="3.30.230.70:FF:000001">
    <property type="entry name" value="Polyribonucleotide nucleotidyltransferase"/>
    <property type="match status" value="1"/>
</dbReference>
<feature type="compositionally biased region" description="Basic and acidic residues" evidence="18">
    <location>
        <begin position="960"/>
        <end position="970"/>
    </location>
</feature>
<evidence type="ECO:0000256" key="16">
    <source>
        <dbReference type="ARBA" id="ARBA00031451"/>
    </source>
</evidence>
<feature type="domain" description="S1 motif" evidence="19">
    <location>
        <begin position="858"/>
        <end position="927"/>
    </location>
</feature>
<keyword evidence="13" id="KW-0269">Exonuclease</keyword>
<evidence type="ECO:0000256" key="8">
    <source>
        <dbReference type="ARBA" id="ARBA00022679"/>
    </source>
</evidence>
<gene>
    <name evidence="20" type="ORF">POTOM_058106</name>
</gene>
<evidence type="ECO:0000256" key="13">
    <source>
        <dbReference type="ARBA" id="ARBA00022839"/>
    </source>
</evidence>
<evidence type="ECO:0000256" key="14">
    <source>
        <dbReference type="ARBA" id="ARBA00022884"/>
    </source>
</evidence>
<dbReference type="InterPro" id="IPR004088">
    <property type="entry name" value="KH_dom_type_1"/>
</dbReference>
<comment type="subcellular location">
    <subcellularLocation>
        <location evidence="1">Plastid</location>
        <location evidence="1">Chloroplast</location>
    </subcellularLocation>
</comment>
<evidence type="ECO:0000256" key="9">
    <source>
        <dbReference type="ARBA" id="ARBA00022694"/>
    </source>
</evidence>
<dbReference type="PANTHER" id="PTHR11252:SF0">
    <property type="entry name" value="POLYRIBONUCLEOTIDE NUCLEOTIDYLTRANSFERASE 1, MITOCHONDRIAL"/>
    <property type="match status" value="1"/>
</dbReference>
<dbReference type="Pfam" id="PF00575">
    <property type="entry name" value="S1"/>
    <property type="match status" value="1"/>
</dbReference>
<protein>
    <recommendedName>
        <fullName evidence="3">polyribonucleotide nucleotidyltransferase</fullName>
        <ecNumber evidence="3">2.7.7.8</ecNumber>
    </recommendedName>
    <alternativeName>
        <fullName evidence="16">Polynucleotide phosphorylase 1</fullName>
    </alternativeName>
</protein>
<dbReference type="GO" id="GO:0006364">
    <property type="term" value="P:rRNA processing"/>
    <property type="evidence" value="ECO:0007669"/>
    <property type="project" value="UniProtKB-KW"/>
</dbReference>
<keyword evidence="14 17" id="KW-0694">RNA-binding</keyword>
<dbReference type="FunFam" id="2.40.50.140:FF:000158">
    <property type="entry name" value="Polyribonucleotide nucleotidyltransferase 1, chloroplastic"/>
    <property type="match status" value="1"/>
</dbReference>
<feature type="compositionally biased region" description="Basic and acidic residues" evidence="18">
    <location>
        <begin position="934"/>
        <end position="949"/>
    </location>
</feature>
<organism evidence="20 21">
    <name type="scientific">Populus tomentosa</name>
    <name type="common">Chinese white poplar</name>
    <dbReference type="NCBI Taxonomy" id="118781"/>
    <lineage>
        <taxon>Eukaryota</taxon>
        <taxon>Viridiplantae</taxon>
        <taxon>Streptophyta</taxon>
        <taxon>Embryophyta</taxon>
        <taxon>Tracheophyta</taxon>
        <taxon>Spermatophyta</taxon>
        <taxon>Magnoliopsida</taxon>
        <taxon>eudicotyledons</taxon>
        <taxon>Gunneridae</taxon>
        <taxon>Pentapetalae</taxon>
        <taxon>rosids</taxon>
        <taxon>fabids</taxon>
        <taxon>Malpighiales</taxon>
        <taxon>Salicaceae</taxon>
        <taxon>Saliceae</taxon>
        <taxon>Populus</taxon>
    </lineage>
</organism>
<evidence type="ECO:0000256" key="17">
    <source>
        <dbReference type="PROSITE-ProRule" id="PRU00117"/>
    </source>
</evidence>
<dbReference type="GO" id="GO:0005739">
    <property type="term" value="C:mitochondrion"/>
    <property type="evidence" value="ECO:0007669"/>
    <property type="project" value="TreeGrafter"/>
</dbReference>
<dbReference type="InterPro" id="IPR003029">
    <property type="entry name" value="S1_domain"/>
</dbReference>
<dbReference type="GO" id="GO:0000958">
    <property type="term" value="P:mitochondrial mRNA catabolic process"/>
    <property type="evidence" value="ECO:0007669"/>
    <property type="project" value="TreeGrafter"/>
</dbReference>
<accession>A0A8X8BWT8</accession>
<dbReference type="PANTHER" id="PTHR11252">
    <property type="entry name" value="POLYRIBONUCLEOTIDE NUCLEOTIDYLTRANSFERASE"/>
    <property type="match status" value="1"/>
</dbReference>
<evidence type="ECO:0000256" key="11">
    <source>
        <dbReference type="ARBA" id="ARBA00022722"/>
    </source>
</evidence>
<dbReference type="FunFam" id="3.30.1370.10:FF:000001">
    <property type="entry name" value="Polyribonucleotide nucleotidyltransferase"/>
    <property type="match status" value="1"/>
</dbReference>
<keyword evidence="4" id="KW-0150">Chloroplast</keyword>
<dbReference type="HAMAP" id="MF_01595">
    <property type="entry name" value="PNPase"/>
    <property type="match status" value="1"/>
</dbReference>
<dbReference type="EC" id="2.7.7.8" evidence="3"/>
<evidence type="ECO:0000259" key="19">
    <source>
        <dbReference type="PROSITE" id="PS50126"/>
    </source>
</evidence>
<dbReference type="GO" id="GO:0000965">
    <property type="term" value="P:mitochondrial RNA 3'-end processing"/>
    <property type="evidence" value="ECO:0007669"/>
    <property type="project" value="TreeGrafter"/>
</dbReference>
<dbReference type="GO" id="GO:0005829">
    <property type="term" value="C:cytosol"/>
    <property type="evidence" value="ECO:0007669"/>
    <property type="project" value="TreeGrafter"/>
</dbReference>
<dbReference type="InterPro" id="IPR001247">
    <property type="entry name" value="ExoRNase_PH_dom1"/>
</dbReference>
<evidence type="ECO:0000256" key="6">
    <source>
        <dbReference type="ARBA" id="ARBA00022640"/>
    </source>
</evidence>
<keyword evidence="21" id="KW-1185">Reference proteome</keyword>
<dbReference type="GO" id="GO:0003723">
    <property type="term" value="F:RNA binding"/>
    <property type="evidence" value="ECO:0007669"/>
    <property type="project" value="UniProtKB-UniRule"/>
</dbReference>
<keyword evidence="9" id="KW-0819">tRNA processing</keyword>
<comment type="caution">
    <text evidence="20">The sequence shown here is derived from an EMBL/GenBank/DDBJ whole genome shotgun (WGS) entry which is preliminary data.</text>
</comment>
<dbReference type="Pfam" id="PF03725">
    <property type="entry name" value="RNase_PH_C"/>
    <property type="match status" value="1"/>
</dbReference>
<evidence type="ECO:0000256" key="1">
    <source>
        <dbReference type="ARBA" id="ARBA00004229"/>
    </source>
</evidence>
<keyword evidence="15" id="KW-0809">Transit peptide</keyword>
<dbReference type="InterPro" id="IPR012162">
    <property type="entry name" value="PNPase"/>
</dbReference>
<dbReference type="PROSITE" id="PS50126">
    <property type="entry name" value="S1"/>
    <property type="match status" value="1"/>
</dbReference>
<keyword evidence="6" id="KW-0934">Plastid</keyword>
<dbReference type="GO" id="GO:0008033">
    <property type="term" value="P:tRNA processing"/>
    <property type="evidence" value="ECO:0007669"/>
    <property type="project" value="UniProtKB-KW"/>
</dbReference>
<evidence type="ECO:0000256" key="10">
    <source>
        <dbReference type="ARBA" id="ARBA00022695"/>
    </source>
</evidence>
<dbReference type="InterPro" id="IPR015847">
    <property type="entry name" value="ExoRNase_PH_dom2"/>
</dbReference>
<proteinExistence type="inferred from homology"/>
<keyword evidence="11" id="KW-0540">Nuclease</keyword>